<gene>
    <name evidence="1" type="ORF">RFV38_06260</name>
</gene>
<accession>A0ABU4WC72</accession>
<protein>
    <submittedName>
        <fullName evidence="1">DUF5996 family protein</fullName>
    </submittedName>
</protein>
<dbReference type="RefSeq" id="WP_320313503.1">
    <property type="nucleotide sequence ID" value="NZ_JAVIKH010000007.1"/>
</dbReference>
<dbReference type="Proteomes" id="UP001279681">
    <property type="component" value="Unassembled WGS sequence"/>
</dbReference>
<name>A0ABU4WC72_9FUSO</name>
<sequence length="304" mass="35865">MDILKYEEWKSTVDTLGMYIQMAGKVALERIPQEPEWESAMFHITPTGISTGNIFSDNGIFQISFNFVKHEMVIHDEHGKKIVTPLRDGVSVAHFYKDFIEKLNFLGYRTDINSIPQEWCFTTPFEDDILHKSYNRHAVEKWFKLVKFAYKVLTKFAAPFRGRRTKINFYWGCMDIGTVRYSGKLLEVDPTLPVGFRYGVDAEEVEFGFNLGNNEIGEPYFFGFVWPNNPEEYKKTQISVDKAFYENQFIYKLRDCFESTFPEENAMKFFRIVYEAAKKVQNWENVNTYDKPLELPPQKIYRKH</sequence>
<organism evidence="1 2">
    <name type="scientific">Candidatus Cetobacterium colombiensis</name>
    <dbReference type="NCBI Taxonomy" id="3073100"/>
    <lineage>
        <taxon>Bacteria</taxon>
        <taxon>Fusobacteriati</taxon>
        <taxon>Fusobacteriota</taxon>
        <taxon>Fusobacteriia</taxon>
        <taxon>Fusobacteriales</taxon>
        <taxon>Fusobacteriaceae</taxon>
        <taxon>Cetobacterium</taxon>
    </lineage>
</organism>
<dbReference type="InterPro" id="IPR046038">
    <property type="entry name" value="DUF5996"/>
</dbReference>
<evidence type="ECO:0000313" key="1">
    <source>
        <dbReference type="EMBL" id="MDX8336098.1"/>
    </source>
</evidence>
<reference evidence="2" key="1">
    <citation type="submission" date="2023-07" db="EMBL/GenBank/DDBJ databases">
        <authorList>
            <person name="Colorado M.A."/>
            <person name="Villamil L.M."/>
            <person name="Melo J.F."/>
            <person name="Rodriguez J.A."/>
            <person name="Ruiz R.Y."/>
        </authorList>
    </citation>
    <scope>NUCLEOTIDE SEQUENCE [LARGE SCALE GENOMIC DNA]</scope>
    <source>
        <strain evidence="2">C33</strain>
    </source>
</reference>
<dbReference type="Pfam" id="PF19459">
    <property type="entry name" value="DUF5996"/>
    <property type="match status" value="1"/>
</dbReference>
<dbReference type="EMBL" id="JAVIKH010000007">
    <property type="protein sequence ID" value="MDX8336098.1"/>
    <property type="molecule type" value="Genomic_DNA"/>
</dbReference>
<evidence type="ECO:0000313" key="2">
    <source>
        <dbReference type="Proteomes" id="UP001279681"/>
    </source>
</evidence>
<proteinExistence type="predicted"/>
<keyword evidence="2" id="KW-1185">Reference proteome</keyword>
<comment type="caution">
    <text evidence="1">The sequence shown here is derived from an EMBL/GenBank/DDBJ whole genome shotgun (WGS) entry which is preliminary data.</text>
</comment>